<evidence type="ECO:0000313" key="2">
    <source>
        <dbReference type="EMBL" id="UOF88622.1"/>
    </source>
</evidence>
<dbReference type="Gene3D" id="1.20.5.110">
    <property type="match status" value="1"/>
</dbReference>
<dbReference type="Proteomes" id="UP000830167">
    <property type="component" value="Chromosome"/>
</dbReference>
<protein>
    <submittedName>
        <fullName evidence="2">Uncharacterized protein</fullName>
    </submittedName>
</protein>
<keyword evidence="3" id="KW-1185">Reference proteome</keyword>
<feature type="coiled-coil region" evidence="1">
    <location>
        <begin position="1"/>
        <end position="119"/>
    </location>
</feature>
<sequence>MEHLERILTHIVDKLESLEQSQREMRQQISMILTTQDQFLKSQLAMEQRIGSLEQRMGSLEQRMDSLEQRMDSLEQRMGSLEQRMDSLEQRMGSLEQRMDSLEQRMDNLERKSEERHMEILERFSLIQRDIDINWDVTNQNKREIERVKKRLDAAM</sequence>
<dbReference type="SUPFAM" id="SSF57997">
    <property type="entry name" value="Tropomyosin"/>
    <property type="match status" value="1"/>
</dbReference>
<reference evidence="2" key="1">
    <citation type="submission" date="2021-12" db="EMBL/GenBank/DDBJ databases">
        <title>Alicyclobacillaceae gen. nov., sp. nov., isolated from chalcocite enrichment system.</title>
        <authorList>
            <person name="Jiang Z."/>
        </authorList>
    </citation>
    <scope>NUCLEOTIDE SEQUENCE</scope>
    <source>
        <strain evidence="2">MYW30-H2</strain>
    </source>
</reference>
<evidence type="ECO:0000256" key="1">
    <source>
        <dbReference type="SAM" id="Coils"/>
    </source>
</evidence>
<gene>
    <name evidence="2" type="ORF">LSG31_11715</name>
</gene>
<organism evidence="2 3">
    <name type="scientific">Fodinisporobacter ferrooxydans</name>
    <dbReference type="NCBI Taxonomy" id="2901836"/>
    <lineage>
        <taxon>Bacteria</taxon>
        <taxon>Bacillati</taxon>
        <taxon>Bacillota</taxon>
        <taxon>Bacilli</taxon>
        <taxon>Bacillales</taxon>
        <taxon>Alicyclobacillaceae</taxon>
        <taxon>Fodinisporobacter</taxon>
    </lineage>
</organism>
<accession>A0ABY4CDM9</accession>
<proteinExistence type="predicted"/>
<keyword evidence="1" id="KW-0175">Coiled coil</keyword>
<name>A0ABY4CDM9_9BACL</name>
<evidence type="ECO:0000313" key="3">
    <source>
        <dbReference type="Proteomes" id="UP000830167"/>
    </source>
</evidence>
<dbReference type="RefSeq" id="WP_347435298.1">
    <property type="nucleotide sequence ID" value="NZ_CP089291.1"/>
</dbReference>
<dbReference type="EMBL" id="CP089291">
    <property type="protein sequence ID" value="UOF88622.1"/>
    <property type="molecule type" value="Genomic_DNA"/>
</dbReference>
<dbReference type="Gene3D" id="1.20.5.170">
    <property type="match status" value="1"/>
</dbReference>